<evidence type="ECO:0000256" key="1">
    <source>
        <dbReference type="SAM" id="MobiDB-lite"/>
    </source>
</evidence>
<feature type="region of interest" description="Disordered" evidence="1">
    <location>
        <begin position="320"/>
        <end position="343"/>
    </location>
</feature>
<keyword evidence="4" id="KW-1185">Reference proteome</keyword>
<feature type="transmembrane region" description="Helical" evidence="2">
    <location>
        <begin position="161"/>
        <end position="181"/>
    </location>
</feature>
<evidence type="ECO:0000256" key="2">
    <source>
        <dbReference type="SAM" id="Phobius"/>
    </source>
</evidence>
<evidence type="ECO:0000313" key="4">
    <source>
        <dbReference type="Proteomes" id="UP001500655"/>
    </source>
</evidence>
<accession>A0ABP4VTA7</accession>
<feature type="transmembrane region" description="Helical" evidence="2">
    <location>
        <begin position="63"/>
        <end position="90"/>
    </location>
</feature>
<organism evidence="3 4">
    <name type="scientific">Luedemannella helvata</name>
    <dbReference type="NCBI Taxonomy" id="349315"/>
    <lineage>
        <taxon>Bacteria</taxon>
        <taxon>Bacillati</taxon>
        <taxon>Actinomycetota</taxon>
        <taxon>Actinomycetes</taxon>
        <taxon>Micromonosporales</taxon>
        <taxon>Micromonosporaceae</taxon>
        <taxon>Luedemannella</taxon>
    </lineage>
</organism>
<feature type="transmembrane region" description="Helical" evidence="2">
    <location>
        <begin position="133"/>
        <end position="149"/>
    </location>
</feature>
<comment type="caution">
    <text evidence="3">The sequence shown here is derived from an EMBL/GenBank/DDBJ whole genome shotgun (WGS) entry which is preliminary data.</text>
</comment>
<feature type="transmembrane region" description="Helical" evidence="2">
    <location>
        <begin position="218"/>
        <end position="239"/>
    </location>
</feature>
<keyword evidence="2" id="KW-1133">Transmembrane helix</keyword>
<evidence type="ECO:0000313" key="3">
    <source>
        <dbReference type="EMBL" id="GAA1737369.1"/>
    </source>
</evidence>
<feature type="transmembrane region" description="Helical" evidence="2">
    <location>
        <begin position="187"/>
        <end position="206"/>
    </location>
</feature>
<reference evidence="4" key="1">
    <citation type="journal article" date="2019" name="Int. J. Syst. Evol. Microbiol.">
        <title>The Global Catalogue of Microorganisms (GCM) 10K type strain sequencing project: providing services to taxonomists for standard genome sequencing and annotation.</title>
        <authorList>
            <consortium name="The Broad Institute Genomics Platform"/>
            <consortium name="The Broad Institute Genome Sequencing Center for Infectious Disease"/>
            <person name="Wu L."/>
            <person name="Ma J."/>
        </authorList>
    </citation>
    <scope>NUCLEOTIDE SEQUENCE [LARGE SCALE GENOMIC DNA]</scope>
    <source>
        <strain evidence="4">JCM 13249</strain>
    </source>
</reference>
<dbReference type="Proteomes" id="UP001500655">
    <property type="component" value="Unassembled WGS sequence"/>
</dbReference>
<gene>
    <name evidence="3" type="ORF">GCM10009681_05010</name>
</gene>
<keyword evidence="2" id="KW-0812">Transmembrane</keyword>
<protein>
    <submittedName>
        <fullName evidence="3">Uncharacterized protein</fullName>
    </submittedName>
</protein>
<feature type="transmembrane region" description="Helical" evidence="2">
    <location>
        <begin position="24"/>
        <end position="43"/>
    </location>
</feature>
<keyword evidence="2" id="KW-0472">Membrane</keyword>
<name>A0ABP4VTA7_9ACTN</name>
<sequence length="343" mass="37137">MAVGAHGRAMTVETPAPPARDRQWLFTFVPAFPLLLLVLRLWYLSRQDTTTMLLLVQYVNPLGLVSALLITLVWMLPVVVLVVRALGLLLRASDGRADAARSWLWRVSRRMPDWVVLVVAGLAALTWQMRFLPVLLMLAVSILALTMRLRHGDRPRTVRAYGVVLPVVVAVVAYAWLAGAIGESVRAGEWATAFLLVAPPALTPLLTGPVPQRLARLVTHWPATVAALVSPFLIGAIFLRAPVLPTVALEQTDSPVVLLGAIVTVDDQMTTLLEAGGSVRFVPNAEVRSRTLCPDPELAPASVVTVHGWPVEQTALEWIAPSRPPTTPDPRCLGRPAEPGPTG</sequence>
<dbReference type="EMBL" id="BAAALS010000002">
    <property type="protein sequence ID" value="GAA1737369.1"/>
    <property type="molecule type" value="Genomic_DNA"/>
</dbReference>
<proteinExistence type="predicted"/>